<keyword evidence="1" id="KW-0732">Signal</keyword>
<dbReference type="NCBIfam" id="TIGR04183">
    <property type="entry name" value="Por_Secre_tail"/>
    <property type="match status" value="1"/>
</dbReference>
<keyword evidence="4" id="KW-1185">Reference proteome</keyword>
<dbReference type="InterPro" id="IPR024079">
    <property type="entry name" value="MetalloPept_cat_dom_sf"/>
</dbReference>
<dbReference type="InterPro" id="IPR026444">
    <property type="entry name" value="Secre_tail"/>
</dbReference>
<dbReference type="Proteomes" id="UP000216840">
    <property type="component" value="Unassembled WGS sequence"/>
</dbReference>
<evidence type="ECO:0000256" key="1">
    <source>
        <dbReference type="ARBA" id="ARBA00022729"/>
    </source>
</evidence>
<dbReference type="GO" id="GO:0008237">
    <property type="term" value="F:metallopeptidase activity"/>
    <property type="evidence" value="ECO:0007669"/>
    <property type="project" value="InterPro"/>
</dbReference>
<comment type="caution">
    <text evidence="3">The sequence shown here is derived from an EMBL/GenBank/DDBJ whole genome shotgun (WGS) entry which is preliminary data.</text>
</comment>
<proteinExistence type="predicted"/>
<reference evidence="3 4" key="1">
    <citation type="submission" date="2017-05" db="EMBL/GenBank/DDBJ databases">
        <title>The draft genome sequence of Idiomarina salinarum WNB302.</title>
        <authorList>
            <person name="Sun Y."/>
            <person name="Chen B."/>
            <person name="Du Z."/>
        </authorList>
    </citation>
    <scope>NUCLEOTIDE SEQUENCE [LARGE SCALE GENOMIC DNA]</scope>
    <source>
        <strain evidence="3 4">WNB302</strain>
    </source>
</reference>
<accession>A0A265UZI2</accession>
<dbReference type="Pfam" id="PF18962">
    <property type="entry name" value="Por_Secre_tail"/>
    <property type="match status" value="1"/>
</dbReference>
<dbReference type="EMBL" id="NGJN01000001">
    <property type="protein sequence ID" value="OZV70710.1"/>
    <property type="molecule type" value="Genomic_DNA"/>
</dbReference>
<dbReference type="SUPFAM" id="SSF55486">
    <property type="entry name" value="Metalloproteases ('zincins'), catalytic domain"/>
    <property type="match status" value="2"/>
</dbReference>
<feature type="domain" description="Secretion system C-terminal sorting" evidence="2">
    <location>
        <begin position="363"/>
        <end position="437"/>
    </location>
</feature>
<name>A0A265UZI2_9FLAO</name>
<evidence type="ECO:0000313" key="3">
    <source>
        <dbReference type="EMBL" id="OZV70710.1"/>
    </source>
</evidence>
<dbReference type="RefSeq" id="WP_094966784.1">
    <property type="nucleotide sequence ID" value="NZ_NGJN01000001.1"/>
</dbReference>
<gene>
    <name evidence="3" type="ORF">CA834_00945</name>
</gene>
<sequence length="440" mass="47480">MKKTTLSYFLKWKNKNFLIFSFVSFFIIGNSQNIEDFEREELIFTQPLCILYEGPYIGQISVPRSQEMISKMERNGNQCSNIVINYGPGFTPDATAAFEFAKNIWENSIESSVQITVNATFSALDPGALGGAAATGSLTSNHPDALPNVFYPRALVEKIEGSETDPFGAITVDITAAFSNTANWYFGLDAQPPGGQFDFVSVVLHELGHGLGFFGGASVGGAGIGSIRTNNNPTIYDLFIENGSGNSITDTAIFPDPSISLGNQLISNNLFCNGPIAVGQLSGTLPRIWAPSVWTPGSSYSHWDENTFVPGDINSLMSPQIGPGEANHNPGPITLGFFEDMGWSICGGSLSVDDISLNNTLVSPNPFKSSITINLSNGLNDDYSVTIFDINGRRVLHSDLSAKNGAIILTDLTQLDSAFYFIRITNKTNGAQITKKIMKS</sequence>
<organism evidence="3 4">
    <name type="scientific">Winogradskyella aurantia</name>
    <dbReference type="NCBI Taxonomy" id="1915063"/>
    <lineage>
        <taxon>Bacteria</taxon>
        <taxon>Pseudomonadati</taxon>
        <taxon>Bacteroidota</taxon>
        <taxon>Flavobacteriia</taxon>
        <taxon>Flavobacteriales</taxon>
        <taxon>Flavobacteriaceae</taxon>
        <taxon>Winogradskyella</taxon>
    </lineage>
</organism>
<evidence type="ECO:0000313" key="4">
    <source>
        <dbReference type="Proteomes" id="UP000216840"/>
    </source>
</evidence>
<dbReference type="OrthoDB" id="614750at2"/>
<dbReference type="Gene3D" id="3.40.390.10">
    <property type="entry name" value="Collagenase (Catalytic Domain)"/>
    <property type="match status" value="1"/>
</dbReference>
<evidence type="ECO:0000259" key="2">
    <source>
        <dbReference type="Pfam" id="PF18962"/>
    </source>
</evidence>
<dbReference type="AlphaFoldDB" id="A0A265UZI2"/>
<protein>
    <recommendedName>
        <fullName evidence="2">Secretion system C-terminal sorting domain-containing protein</fullName>
    </recommendedName>
</protein>